<evidence type="ECO:0000313" key="2">
    <source>
        <dbReference type="EMBL" id="ODM95393.1"/>
    </source>
</evidence>
<feature type="region of interest" description="Disordered" evidence="1">
    <location>
        <begin position="170"/>
        <end position="191"/>
    </location>
</feature>
<dbReference type="STRING" id="48709.A0A1D2MQR2"/>
<dbReference type="AlphaFoldDB" id="A0A1D2MQR2"/>
<feature type="compositionally biased region" description="Acidic residues" evidence="1">
    <location>
        <begin position="660"/>
        <end position="672"/>
    </location>
</feature>
<feature type="compositionally biased region" description="Gly residues" evidence="1">
    <location>
        <begin position="335"/>
        <end position="350"/>
    </location>
</feature>
<feature type="region of interest" description="Disordered" evidence="1">
    <location>
        <begin position="588"/>
        <end position="696"/>
    </location>
</feature>
<dbReference type="OrthoDB" id="8298676at2759"/>
<proteinExistence type="predicted"/>
<sequence length="777" mass="79503">MNSFRFLWNPYIIEENSSVYKIIKTLCCKALKAAADAEAAFLAANGGRRRKGRKGANEDDTDGDGSLGRTLDGEADGSSGRTLDGEGDGSSGETLDGEADGSSGRTLDGGEPSSEELEGVDYDEPSGMMMGRSLHGIGSPMGRALSVPAEDAEQGVAGRVMDGDDVATEDLQNDKNKKSPGAAGNPKDPGTLELLYGKSADGEPSLLTVVPPAVNTTEIDAAGMERLSEVNKASTQKDAKNAIALAMGVSQNVTANAVSKTGDDAVALAISSALSKGTGTAKSDALALESNATSGAVAGSGGAVSNAITHKTGHALSQASTSEGGSGKASSVATGVGGSRAGAHSVGGGNSTAVAKSVDGNAESDTVSKDGGASYSASWAKNQGSSFSNAVTYGAAGTRAESLSDGVGTAVAKAYQINTLEDTDSDRHLDMDEVVDGFGVHNGDEFMNDPFFRGRTPGGLSLKDLAGHGDDEIAEFLPGYGRVVEDGSWLAGYTEDGSDVKARKKREADEDDYETAPPDDLKLGEKREADEDDYDTSPPNPSNLKLGRGNASSHAVAQGQEGGSETEAIAVGGFAHADSTSVRGTNALSSAQTLKTGDASSKSIALMGGNSSAASVAKGQGNARSNSWADDRGHSKSLSKAKEDFMLKKEIKDFGSSEEVNVEEEDSEEPDTVSDAARKKRHGGYALSKSTSRGFGESYSAASTIKDGNAASYSVSQLDASRADADAEEGSALANAVVDPHINQDPLLSSDGSEAPRGRLLEHEMEDDIATLFCGIC</sequence>
<feature type="compositionally biased region" description="Polar residues" evidence="1">
    <location>
        <begin position="315"/>
        <end position="333"/>
    </location>
</feature>
<dbReference type="EMBL" id="LJIJ01000678">
    <property type="protein sequence ID" value="ODM95393.1"/>
    <property type="molecule type" value="Genomic_DNA"/>
</dbReference>
<accession>A0A1D2MQR2</accession>
<feature type="region of interest" description="Disordered" evidence="1">
    <location>
        <begin position="492"/>
        <end position="567"/>
    </location>
</feature>
<feature type="compositionally biased region" description="Basic and acidic residues" evidence="1">
    <location>
        <begin position="629"/>
        <end position="655"/>
    </location>
</feature>
<feature type="compositionally biased region" description="Basic and acidic residues" evidence="1">
    <location>
        <begin position="519"/>
        <end position="529"/>
    </location>
</feature>
<gene>
    <name evidence="2" type="ORF">Ocin01_11287</name>
</gene>
<keyword evidence="3" id="KW-1185">Reference proteome</keyword>
<dbReference type="Proteomes" id="UP000094527">
    <property type="component" value="Unassembled WGS sequence"/>
</dbReference>
<dbReference type="PROSITE" id="PS00018">
    <property type="entry name" value="EF_HAND_1"/>
    <property type="match status" value="1"/>
</dbReference>
<dbReference type="InterPro" id="IPR018247">
    <property type="entry name" value="EF_Hand_1_Ca_BS"/>
</dbReference>
<feature type="region of interest" description="Disordered" evidence="1">
    <location>
        <begin position="315"/>
        <end position="372"/>
    </location>
</feature>
<evidence type="ECO:0000313" key="3">
    <source>
        <dbReference type="Proteomes" id="UP000094527"/>
    </source>
</evidence>
<feature type="compositionally biased region" description="Polar residues" evidence="1">
    <location>
        <begin position="588"/>
        <end position="614"/>
    </location>
</feature>
<comment type="caution">
    <text evidence="2">The sequence shown here is derived from an EMBL/GenBank/DDBJ whole genome shotgun (WGS) entry which is preliminary data.</text>
</comment>
<feature type="compositionally biased region" description="Acidic residues" evidence="1">
    <location>
        <begin position="113"/>
        <end position="124"/>
    </location>
</feature>
<feature type="region of interest" description="Disordered" evidence="1">
    <location>
        <begin position="47"/>
        <end position="155"/>
    </location>
</feature>
<name>A0A1D2MQR2_ORCCI</name>
<organism evidence="2 3">
    <name type="scientific">Orchesella cincta</name>
    <name type="common">Springtail</name>
    <name type="synonym">Podura cincta</name>
    <dbReference type="NCBI Taxonomy" id="48709"/>
    <lineage>
        <taxon>Eukaryota</taxon>
        <taxon>Metazoa</taxon>
        <taxon>Ecdysozoa</taxon>
        <taxon>Arthropoda</taxon>
        <taxon>Hexapoda</taxon>
        <taxon>Collembola</taxon>
        <taxon>Entomobryomorpha</taxon>
        <taxon>Entomobryoidea</taxon>
        <taxon>Orchesellidae</taxon>
        <taxon>Orchesellinae</taxon>
        <taxon>Orchesella</taxon>
    </lineage>
</organism>
<evidence type="ECO:0000256" key="1">
    <source>
        <dbReference type="SAM" id="MobiDB-lite"/>
    </source>
</evidence>
<reference evidence="2 3" key="1">
    <citation type="journal article" date="2016" name="Genome Biol. Evol.">
        <title>Gene Family Evolution Reflects Adaptation to Soil Environmental Stressors in the Genome of the Collembolan Orchesella cincta.</title>
        <authorList>
            <person name="Faddeeva-Vakhrusheva A."/>
            <person name="Derks M.F."/>
            <person name="Anvar S.Y."/>
            <person name="Agamennone V."/>
            <person name="Suring W."/>
            <person name="Smit S."/>
            <person name="van Straalen N.M."/>
            <person name="Roelofs D."/>
        </authorList>
    </citation>
    <scope>NUCLEOTIDE SEQUENCE [LARGE SCALE GENOMIC DNA]</scope>
    <source>
        <tissue evidence="2">Mixed pool</tissue>
    </source>
</reference>
<protein>
    <submittedName>
        <fullName evidence="2">Uncharacterized protein</fullName>
    </submittedName>
</protein>